<evidence type="ECO:0000313" key="1">
    <source>
        <dbReference type="EMBL" id="BBK89487.1"/>
    </source>
</evidence>
<dbReference type="AlphaFoldDB" id="A0A4Y1VN10"/>
<dbReference type="SUPFAM" id="SSF49299">
    <property type="entry name" value="PKD domain"/>
    <property type="match status" value="1"/>
</dbReference>
<dbReference type="KEGG" id="bun:Bun01g_38570"/>
<dbReference type="EMBL" id="AP019725">
    <property type="protein sequence ID" value="BBK89487.1"/>
    <property type="molecule type" value="Genomic_DNA"/>
</dbReference>
<dbReference type="Proteomes" id="UP000320533">
    <property type="component" value="Plasmid pBUN1"/>
</dbReference>
<keyword evidence="1" id="KW-0614">Plasmid</keyword>
<gene>
    <name evidence="1" type="ORF">Bun01g_38570</name>
</gene>
<dbReference type="Gene3D" id="2.60.120.260">
    <property type="entry name" value="Galactose-binding domain-like"/>
    <property type="match status" value="1"/>
</dbReference>
<accession>A0A4Y1VN10</accession>
<dbReference type="RefSeq" id="WP_141982257.1">
    <property type="nucleotide sequence ID" value="NZ_AP019725.1"/>
</dbReference>
<evidence type="ECO:0000313" key="2">
    <source>
        <dbReference type="Proteomes" id="UP000320533"/>
    </source>
</evidence>
<dbReference type="InterPro" id="IPR035986">
    <property type="entry name" value="PKD_dom_sf"/>
</dbReference>
<evidence type="ECO:0008006" key="3">
    <source>
        <dbReference type="Google" id="ProtNLM"/>
    </source>
</evidence>
<dbReference type="PROSITE" id="PS51257">
    <property type="entry name" value="PROKAR_LIPOPROTEIN"/>
    <property type="match status" value="1"/>
</dbReference>
<name>A0A4Y1VN10_BACUN</name>
<sequence>MKTINKILLVILAFLGISCQKDYEFNEDIVQEYVTTSFGNKANLMQVNGWMSFLDLSRGVESRTWTFPEGVAINLDSTEVTTSASENLKVSFIVPGVHKISLKQIFCKEIETEDGLTNEKEQFVEVTVLDSVRASFTALCRETGAEINLASGAKNELQGGHHIDFTVTSTGAPNKNVFTFVSEDGKAETVEAVDGIASYQFYSPGLYEVTLESSSDFGRSSIKYTELVNVIASEDPVDFIGAERLSSNTIGLKFSRAMKDASDCPVNAFSLNITNGENMIPVVANIQSVSTDVNIVKLVLDTDIYNTDNITVSYDASVGNLITLDYVYATNFISEPESFDFKMSNLLKEAGYDVGFENCTVEDWDKVSWGATLWDDYKLSMVNDNAHSGNGVAYAEISAGKGMIMGCDTKVAGDYAIPVEANVDYLLSMWINVQELDGTPVNGIYPNITFDFAIDTKWSTGVWFNNDFVKGQWVNVTCKMSSSKAGDSGIIIRATNEKSSSALNFYFDDISLTKIEKRP</sequence>
<proteinExistence type="predicted"/>
<organism evidence="1 2">
    <name type="scientific">Bacteroides uniformis</name>
    <dbReference type="NCBI Taxonomy" id="820"/>
    <lineage>
        <taxon>Bacteria</taxon>
        <taxon>Pseudomonadati</taxon>
        <taxon>Bacteroidota</taxon>
        <taxon>Bacteroidia</taxon>
        <taxon>Bacteroidales</taxon>
        <taxon>Bacteroidaceae</taxon>
        <taxon>Bacteroides</taxon>
    </lineage>
</organism>
<geneLocation type="plasmid" evidence="2">
    <name>pbun1 dna</name>
</geneLocation>
<reference evidence="1 2" key="1">
    <citation type="submission" date="2019-06" db="EMBL/GenBank/DDBJ databases">
        <title>Complete genome sequence of Bacteroides uniformis NBRC 113350.</title>
        <authorList>
            <person name="Miura T."/>
            <person name="Furukawa M."/>
            <person name="Shimamura M."/>
            <person name="Ohyama Y."/>
            <person name="Yamazoe A."/>
            <person name="Kawasaki H."/>
        </authorList>
    </citation>
    <scope>NUCLEOTIDE SEQUENCE [LARGE SCALE GENOMIC DNA]</scope>
    <source>
        <strain evidence="1 2">NBRC 113350</strain>
        <plasmid evidence="2">pbun1 dna</plasmid>
    </source>
</reference>
<protein>
    <recommendedName>
        <fullName evidence="3">PKD domain-containing protein</fullName>
    </recommendedName>
</protein>